<protein>
    <recommendedName>
        <fullName evidence="3">2Fe-2S ferredoxin</fullName>
    </recommendedName>
</protein>
<keyword evidence="2" id="KW-1185">Reference proteome</keyword>
<name>A0A1H4J735_9HYPH</name>
<dbReference type="RefSeq" id="WP_090327262.1">
    <property type="nucleotide sequence ID" value="NZ_FNSL01000001.1"/>
</dbReference>
<dbReference type="InterPro" id="IPR009702">
    <property type="entry name" value="DUF1284"/>
</dbReference>
<proteinExistence type="predicted"/>
<accession>A0A1H4J735</accession>
<dbReference type="Pfam" id="PF06935">
    <property type="entry name" value="DUF1284"/>
    <property type="match status" value="1"/>
</dbReference>
<dbReference type="EMBL" id="FNSL01000001">
    <property type="protein sequence ID" value="SEB42021.1"/>
    <property type="molecule type" value="Genomic_DNA"/>
</dbReference>
<dbReference type="AlphaFoldDB" id="A0A1H4J735"/>
<reference evidence="2" key="1">
    <citation type="submission" date="2016-10" db="EMBL/GenBank/DDBJ databases">
        <authorList>
            <person name="Varghese N."/>
            <person name="Submissions S."/>
        </authorList>
    </citation>
    <scope>NUCLEOTIDE SEQUENCE [LARGE SCALE GENOMIC DNA]</scope>
    <source>
        <strain evidence="2">ES.061</strain>
    </source>
</reference>
<evidence type="ECO:0008006" key="3">
    <source>
        <dbReference type="Google" id="ProtNLM"/>
    </source>
</evidence>
<organism evidence="1 2">
    <name type="scientific">Nitratireductor aquibiodomus</name>
    <dbReference type="NCBI Taxonomy" id="204799"/>
    <lineage>
        <taxon>Bacteria</taxon>
        <taxon>Pseudomonadati</taxon>
        <taxon>Pseudomonadota</taxon>
        <taxon>Alphaproteobacteria</taxon>
        <taxon>Hyphomicrobiales</taxon>
        <taxon>Phyllobacteriaceae</taxon>
        <taxon>Nitratireductor</taxon>
    </lineage>
</organism>
<gene>
    <name evidence="1" type="ORF">SAMN05216452_1069</name>
</gene>
<dbReference type="Proteomes" id="UP000199064">
    <property type="component" value="Unassembled WGS sequence"/>
</dbReference>
<sequence>MTVRLRAHHLLCMLTYVGRGYSPAFTKNYDGIVARLNAGEDVLVIEGPDDICRPLLDEEPQPHCLNARVRERDARAAGALSRWLGNEIATGQTLHPDRELIERMRTAFAGGRTRQACLGCEWLGLCSTIASQGYEGARLGTAPQD</sequence>
<evidence type="ECO:0000313" key="1">
    <source>
        <dbReference type="EMBL" id="SEB42021.1"/>
    </source>
</evidence>
<evidence type="ECO:0000313" key="2">
    <source>
        <dbReference type="Proteomes" id="UP000199064"/>
    </source>
</evidence>